<proteinExistence type="predicted"/>
<evidence type="ECO:0000259" key="2">
    <source>
        <dbReference type="Pfam" id="PF00144"/>
    </source>
</evidence>
<keyword evidence="1" id="KW-0732">Signal</keyword>
<dbReference type="InterPro" id="IPR050789">
    <property type="entry name" value="Diverse_Enzym_Activities"/>
</dbReference>
<protein>
    <recommendedName>
        <fullName evidence="2">Beta-lactamase-related domain-containing protein</fullName>
    </recommendedName>
</protein>
<comment type="caution">
    <text evidence="3">The sequence shown here is derived from an EMBL/GenBank/DDBJ whole genome shotgun (WGS) entry which is preliminary data.</text>
</comment>
<gene>
    <name evidence="3" type="ORF">BCS93_06060</name>
</gene>
<name>A0AAP8MZI4_9VIBR</name>
<dbReference type="InterPro" id="IPR012338">
    <property type="entry name" value="Beta-lactam/transpept-like"/>
</dbReference>
<dbReference type="Gene3D" id="3.40.710.10">
    <property type="entry name" value="DD-peptidase/beta-lactamase superfamily"/>
    <property type="match status" value="1"/>
</dbReference>
<dbReference type="InterPro" id="IPR001466">
    <property type="entry name" value="Beta-lactam-related"/>
</dbReference>
<dbReference type="SUPFAM" id="SSF56601">
    <property type="entry name" value="beta-lactamase/transpeptidase-like"/>
    <property type="match status" value="1"/>
</dbReference>
<dbReference type="PANTHER" id="PTHR43283">
    <property type="entry name" value="BETA-LACTAMASE-RELATED"/>
    <property type="match status" value="1"/>
</dbReference>
<dbReference type="RefSeq" id="WP_102477489.1">
    <property type="nucleotide sequence ID" value="NZ_MDBN01000072.1"/>
</dbReference>
<dbReference type="EMBL" id="MDBO01000051">
    <property type="protein sequence ID" value="PMP13129.1"/>
    <property type="molecule type" value="Genomic_DNA"/>
</dbReference>
<evidence type="ECO:0000313" key="4">
    <source>
        <dbReference type="Proteomes" id="UP000235611"/>
    </source>
</evidence>
<feature type="chain" id="PRO_5042876381" description="Beta-lactamase-related domain-containing protein" evidence="1">
    <location>
        <begin position="27"/>
        <end position="453"/>
    </location>
</feature>
<accession>A0AAP8MZI4</accession>
<feature type="domain" description="Beta-lactamase-related" evidence="2">
    <location>
        <begin position="133"/>
        <end position="445"/>
    </location>
</feature>
<reference evidence="4" key="1">
    <citation type="submission" date="2016-07" db="EMBL/GenBank/DDBJ databases">
        <title>Nontailed viruses are major unrecognized killers of bacteria in the ocean.</title>
        <authorList>
            <person name="Kauffman K."/>
            <person name="Hussain F."/>
            <person name="Yang J."/>
            <person name="Arevalo P."/>
            <person name="Brown J."/>
            <person name="Cutler M."/>
            <person name="Kelly L."/>
            <person name="Polz M.F."/>
        </authorList>
    </citation>
    <scope>NUCLEOTIDE SEQUENCE [LARGE SCALE GENOMIC DNA]</scope>
    <source>
        <strain evidence="4">10N.222.49.A5</strain>
    </source>
</reference>
<dbReference type="AlphaFoldDB" id="A0AAP8MZI4"/>
<feature type="signal peptide" evidence="1">
    <location>
        <begin position="1"/>
        <end position="26"/>
    </location>
</feature>
<dbReference type="PANTHER" id="PTHR43283:SF7">
    <property type="entry name" value="BETA-LACTAMASE-RELATED DOMAIN-CONTAINING PROTEIN"/>
    <property type="match status" value="1"/>
</dbReference>
<dbReference type="Pfam" id="PF00144">
    <property type="entry name" value="Beta-lactamase"/>
    <property type="match status" value="1"/>
</dbReference>
<evidence type="ECO:0000313" key="3">
    <source>
        <dbReference type="EMBL" id="PMP13129.1"/>
    </source>
</evidence>
<evidence type="ECO:0000256" key="1">
    <source>
        <dbReference type="SAM" id="SignalP"/>
    </source>
</evidence>
<dbReference type="Proteomes" id="UP000235611">
    <property type="component" value="Unassembled WGS sequence"/>
</dbReference>
<organism evidence="3 4">
    <name type="scientific">Vibrio breoganii</name>
    <dbReference type="NCBI Taxonomy" id="553239"/>
    <lineage>
        <taxon>Bacteria</taxon>
        <taxon>Pseudomonadati</taxon>
        <taxon>Pseudomonadota</taxon>
        <taxon>Gammaproteobacteria</taxon>
        <taxon>Vibrionales</taxon>
        <taxon>Vibrionaceae</taxon>
        <taxon>Vibrio</taxon>
    </lineage>
</organism>
<sequence length="453" mass="50700">MYNFKFNKISSVLALFTSLGAGVATAVETNLKGPTLAEKTDLSTAISLTDMQHVSNFFNQPENKVKIQFPSAETEFAWVNMSKFYHTVQVPRSGQVSMLPYAINSSIDSVKYLNNKDGKQITVDQHFDTKPIDAMVVVQDGQIVFERYKTMRPEDKHLWMSVSKVTGSTMLAFLEQEGKVDVSKPVTTYLTELKGSVWDTVAVEEVLDMATGLNGTEHDEATPDSRTNPDQIWFRWAATDAVGVLPDVRERNEGWVDVLRSMERKTPGHEKFEYNSINTFVINRIVERVAQKPLYQQFADRIWSKLGMEHDAYYMVSPSGSTLGFMGVNSTVRDLARFGMAFTPSSENIAGEKIIPDSIMEKINDRRYVEQYDKGYLGKKLTTNFADDAGSIGNRYQWDAVTSEGDMYKAGVGGQGVYISPSTNTVVAWFATGDGNNQEESMARAIVQSLKEE</sequence>